<name>A0A4Z2GN91_9TELE</name>
<keyword evidence="2" id="KW-1185">Reference proteome</keyword>
<gene>
    <name evidence="1" type="ORF">EYF80_035053</name>
</gene>
<dbReference type="EMBL" id="SRLO01000476">
    <property type="protein sequence ID" value="TNN54710.1"/>
    <property type="molecule type" value="Genomic_DNA"/>
</dbReference>
<dbReference type="Proteomes" id="UP000314294">
    <property type="component" value="Unassembled WGS sequence"/>
</dbReference>
<proteinExistence type="predicted"/>
<accession>A0A4Z2GN91</accession>
<dbReference type="AlphaFoldDB" id="A0A4Z2GN91"/>
<reference evidence="1 2" key="1">
    <citation type="submission" date="2019-03" db="EMBL/GenBank/DDBJ databases">
        <title>First draft genome of Liparis tanakae, snailfish: a comprehensive survey of snailfish specific genes.</title>
        <authorList>
            <person name="Kim W."/>
            <person name="Song I."/>
            <person name="Jeong J.-H."/>
            <person name="Kim D."/>
            <person name="Kim S."/>
            <person name="Ryu S."/>
            <person name="Song J.Y."/>
            <person name="Lee S.K."/>
        </authorList>
    </citation>
    <scope>NUCLEOTIDE SEQUENCE [LARGE SCALE GENOMIC DNA]</scope>
    <source>
        <tissue evidence="1">Muscle</tissue>
    </source>
</reference>
<protein>
    <submittedName>
        <fullName evidence="1">Uncharacterized protein</fullName>
    </submittedName>
</protein>
<sequence length="73" mass="8172">MDVNTHHADFRLLAGARGADQGLQLVSDPLVVLQHLSQLLHKVLSLARVVRDHVLGKDPLHQQPEHMEGITWI</sequence>
<evidence type="ECO:0000313" key="1">
    <source>
        <dbReference type="EMBL" id="TNN54710.1"/>
    </source>
</evidence>
<comment type="caution">
    <text evidence="1">The sequence shown here is derived from an EMBL/GenBank/DDBJ whole genome shotgun (WGS) entry which is preliminary data.</text>
</comment>
<organism evidence="1 2">
    <name type="scientific">Liparis tanakae</name>
    <name type="common">Tanaka's snailfish</name>
    <dbReference type="NCBI Taxonomy" id="230148"/>
    <lineage>
        <taxon>Eukaryota</taxon>
        <taxon>Metazoa</taxon>
        <taxon>Chordata</taxon>
        <taxon>Craniata</taxon>
        <taxon>Vertebrata</taxon>
        <taxon>Euteleostomi</taxon>
        <taxon>Actinopterygii</taxon>
        <taxon>Neopterygii</taxon>
        <taxon>Teleostei</taxon>
        <taxon>Neoteleostei</taxon>
        <taxon>Acanthomorphata</taxon>
        <taxon>Eupercaria</taxon>
        <taxon>Perciformes</taxon>
        <taxon>Cottioidei</taxon>
        <taxon>Cottales</taxon>
        <taxon>Liparidae</taxon>
        <taxon>Liparis</taxon>
    </lineage>
</organism>
<evidence type="ECO:0000313" key="2">
    <source>
        <dbReference type="Proteomes" id="UP000314294"/>
    </source>
</evidence>